<dbReference type="InterPro" id="IPR050465">
    <property type="entry name" value="UPF0194_transport"/>
</dbReference>
<evidence type="ECO:0000256" key="2">
    <source>
        <dbReference type="ARBA" id="ARBA00009477"/>
    </source>
</evidence>
<dbReference type="Gene3D" id="2.40.30.170">
    <property type="match status" value="1"/>
</dbReference>
<dbReference type="InterPro" id="IPR058792">
    <property type="entry name" value="Beta-barrel_RND_2"/>
</dbReference>
<sequence length="387" mass="41890">MSEARQGWGGRRAARLGALGLLLALGAWLGWTLLRGEDAAALPVLGLERDVPILLRATGSVEADRLARMGFDMPGTIARIAVRVGDRVEAGQELALLDNRLQIARLDSTRAALAEAELQVLVRQASVAGAVAVLDQRRRTQSRTTALRLAGHAAMAIAEDAELGVATAEAELRGARHAHELARAQVETARSEVQAARVVLDRHTLRAPFSGIVIARHQEVGEIADGRSPLLTLVDPDSVWLRAYVGEDFAGGVEEGQRAEIVLRARPSEPLPGRVARIDREVDRATEDRRFNLAFEIIPPAFVLGEPAEIRIVTGVTREAVLIPERLIRNVRDGSGTVWVRAGGTLAERRVQLGRRHDDGRRELLGGLEPEEAVLAVRPRGWFGAGS</sequence>
<dbReference type="Pfam" id="PF25954">
    <property type="entry name" value="Beta-barrel_RND_2"/>
    <property type="match status" value="1"/>
</dbReference>
<evidence type="ECO:0000256" key="1">
    <source>
        <dbReference type="ARBA" id="ARBA00004196"/>
    </source>
</evidence>
<dbReference type="Gene3D" id="2.40.420.20">
    <property type="match status" value="1"/>
</dbReference>
<evidence type="ECO:0000313" key="5">
    <source>
        <dbReference type="EMBL" id="NKC31067.1"/>
    </source>
</evidence>
<comment type="subcellular location">
    <subcellularLocation>
        <location evidence="1">Cell envelope</location>
    </subcellularLocation>
</comment>
<dbReference type="Gene3D" id="2.40.50.100">
    <property type="match status" value="2"/>
</dbReference>
<organism evidence="5 6">
    <name type="scientific">Falsiroseomonas selenitidurans</name>
    <dbReference type="NCBI Taxonomy" id="2716335"/>
    <lineage>
        <taxon>Bacteria</taxon>
        <taxon>Pseudomonadati</taxon>
        <taxon>Pseudomonadota</taxon>
        <taxon>Alphaproteobacteria</taxon>
        <taxon>Acetobacterales</taxon>
        <taxon>Roseomonadaceae</taxon>
        <taxon>Falsiroseomonas</taxon>
    </lineage>
</organism>
<dbReference type="PANTHER" id="PTHR32347:SF23">
    <property type="entry name" value="BLL5650 PROTEIN"/>
    <property type="match status" value="1"/>
</dbReference>
<accession>A0ABX1E1P4</accession>
<name>A0ABX1E1P4_9PROT</name>
<gene>
    <name evidence="5" type="ORF">HEQ75_09345</name>
</gene>
<feature type="domain" description="CusB-like beta-barrel" evidence="4">
    <location>
        <begin position="238"/>
        <end position="287"/>
    </location>
</feature>
<dbReference type="InterPro" id="IPR006143">
    <property type="entry name" value="RND_pump_MFP"/>
</dbReference>
<proteinExistence type="inferred from homology"/>
<protein>
    <submittedName>
        <fullName evidence="5">Efflux RND transporter periplasmic adaptor subunit</fullName>
    </submittedName>
</protein>
<dbReference type="Proteomes" id="UP000787635">
    <property type="component" value="Unassembled WGS sequence"/>
</dbReference>
<evidence type="ECO:0000313" key="6">
    <source>
        <dbReference type="Proteomes" id="UP000787635"/>
    </source>
</evidence>
<comment type="caution">
    <text evidence="5">The sequence shown here is derived from an EMBL/GenBank/DDBJ whole genome shotgun (WGS) entry which is preliminary data.</text>
</comment>
<keyword evidence="6" id="KW-1185">Reference proteome</keyword>
<dbReference type="EMBL" id="JAAVNE010000012">
    <property type="protein sequence ID" value="NKC31067.1"/>
    <property type="molecule type" value="Genomic_DNA"/>
</dbReference>
<dbReference type="NCBIfam" id="TIGR01730">
    <property type="entry name" value="RND_mfp"/>
    <property type="match status" value="1"/>
</dbReference>
<reference evidence="5 6" key="1">
    <citation type="submission" date="2020-03" db="EMBL/GenBank/DDBJ databases">
        <title>Roseomonas selenitidurans sp. nov. isolated from urban soil.</title>
        <authorList>
            <person name="Liu H."/>
        </authorList>
    </citation>
    <scope>NUCLEOTIDE SEQUENCE [LARGE SCALE GENOMIC DNA]</scope>
    <source>
        <strain evidence="5 6">BU-1</strain>
    </source>
</reference>
<dbReference type="PANTHER" id="PTHR32347">
    <property type="entry name" value="EFFLUX SYSTEM COMPONENT YKNX-RELATED"/>
    <property type="match status" value="1"/>
</dbReference>
<dbReference type="SUPFAM" id="SSF111369">
    <property type="entry name" value="HlyD-like secretion proteins"/>
    <property type="match status" value="1"/>
</dbReference>
<comment type="similarity">
    <text evidence="2">Belongs to the membrane fusion protein (MFP) (TC 8.A.1) family.</text>
</comment>
<evidence type="ECO:0000259" key="4">
    <source>
        <dbReference type="Pfam" id="PF25954"/>
    </source>
</evidence>
<keyword evidence="3" id="KW-0175">Coiled coil</keyword>
<evidence type="ECO:0000256" key="3">
    <source>
        <dbReference type="ARBA" id="ARBA00023054"/>
    </source>
</evidence>
<dbReference type="RefSeq" id="WP_168029616.1">
    <property type="nucleotide sequence ID" value="NZ_JAAVNE010000012.1"/>
</dbReference>